<evidence type="ECO:0000313" key="3">
    <source>
        <dbReference type="Proteomes" id="UP000815325"/>
    </source>
</evidence>
<organism evidence="2 3">
    <name type="scientific">Dunaliella salina</name>
    <name type="common">Green alga</name>
    <name type="synonym">Protococcus salinus</name>
    <dbReference type="NCBI Taxonomy" id="3046"/>
    <lineage>
        <taxon>Eukaryota</taxon>
        <taxon>Viridiplantae</taxon>
        <taxon>Chlorophyta</taxon>
        <taxon>core chlorophytes</taxon>
        <taxon>Chlorophyceae</taxon>
        <taxon>CS clade</taxon>
        <taxon>Chlamydomonadales</taxon>
        <taxon>Dunaliellaceae</taxon>
        <taxon>Dunaliella</taxon>
    </lineage>
</organism>
<keyword evidence="3" id="KW-1185">Reference proteome</keyword>
<dbReference type="EMBL" id="MU069701">
    <property type="protein sequence ID" value="KAF5835521.1"/>
    <property type="molecule type" value="Genomic_DNA"/>
</dbReference>
<evidence type="ECO:0000256" key="1">
    <source>
        <dbReference type="SAM" id="MobiDB-lite"/>
    </source>
</evidence>
<evidence type="ECO:0000313" key="2">
    <source>
        <dbReference type="EMBL" id="KAF5835521.1"/>
    </source>
</evidence>
<reference evidence="2" key="1">
    <citation type="submission" date="2017-08" db="EMBL/GenBank/DDBJ databases">
        <authorList>
            <person name="Polle J.E."/>
            <person name="Barry K."/>
            <person name="Cushman J."/>
            <person name="Schmutz J."/>
            <person name="Tran D."/>
            <person name="Hathwaick L.T."/>
            <person name="Yim W.C."/>
            <person name="Jenkins J."/>
            <person name="Mckie-Krisberg Z.M."/>
            <person name="Prochnik S."/>
            <person name="Lindquist E."/>
            <person name="Dockter R.B."/>
            <person name="Adam C."/>
            <person name="Molina H."/>
            <person name="Bunkerborg J."/>
            <person name="Jin E."/>
            <person name="Buchheim M."/>
            <person name="Magnuson J."/>
        </authorList>
    </citation>
    <scope>NUCLEOTIDE SEQUENCE</scope>
    <source>
        <strain evidence="2">CCAP 19/18</strain>
    </source>
</reference>
<feature type="region of interest" description="Disordered" evidence="1">
    <location>
        <begin position="430"/>
        <end position="477"/>
    </location>
</feature>
<comment type="caution">
    <text evidence="2">The sequence shown here is derived from an EMBL/GenBank/DDBJ whole genome shotgun (WGS) entry which is preliminary data.</text>
</comment>
<protein>
    <submittedName>
        <fullName evidence="2">Uncharacterized protein</fullName>
    </submittedName>
</protein>
<accession>A0ABQ7GLN8</accession>
<gene>
    <name evidence="2" type="ORF">DUNSADRAFT_7260</name>
</gene>
<sequence>MLSCLQCKALPSAVASLHKAPETAAAAAAAASATGRLGPALFFKNSSEVTAPAAMCCSACNVPMQGAANAVASLHKAPETAAAAAAAATGRLGRALFCKNAAQAARAGMLGALVKLNLGAMPLQPGCDQGPMAAHERATLAAMMEARKAQNPLRNLPRDDVGIVVRDAGPGTWRGLMVRKLGSTEGFWYDEAVLLPATNSDIHKQVLRRGPGYMLPRHAQGVPVTDANAAPGMLVQRAYSAGARAYSAGAVLDGSEKATMLGELLRPAGAHMWEVQWRDGTVGVYKTGANNKFQLCFLNLHAATGAPLLYSTVVNQAAIGATRMPVTDGPHCVAGGAEPGEQEVSLLNAAGMVVTSTGERRSCGSMLRLYELSHAIVPGDALTIYTTKRGLHVALIEYTIMQQLGSGDALTIYTAKRGLHVALIEYNTEQRENDVEGTNGPSKGPVAPQRRDPTAEEEHEEMREDEEAEAAPKKVEQTEHFVRMVEPIMLLPTRDEMQDKKLVSLAKPLQRAIGWNNQLMRELCRVWWWSSRLAAAEREEQQKQAEPDGGPSECTQLWRPQLTLTPSQPDQLSLVLCAREPEMLRWTPLTEDKEGTVMNLVGMPLDEELAEAVGQLTMALAETPSRLTPYGLHQ</sequence>
<name>A0ABQ7GLN8_DUNSA</name>
<dbReference type="Proteomes" id="UP000815325">
    <property type="component" value="Unassembled WGS sequence"/>
</dbReference>
<feature type="compositionally biased region" description="Basic and acidic residues" evidence="1">
    <location>
        <begin position="449"/>
        <end position="462"/>
    </location>
</feature>
<proteinExistence type="predicted"/>